<evidence type="ECO:0000313" key="3">
    <source>
        <dbReference type="Proteomes" id="UP000254866"/>
    </source>
</evidence>
<feature type="region of interest" description="Disordered" evidence="1">
    <location>
        <begin position="20"/>
        <end position="117"/>
    </location>
</feature>
<reference evidence="2 3" key="1">
    <citation type="journal article" date="2018" name="IMA Fungus">
        <title>IMA Genome-F 9: Draft genome sequence of Annulohypoxylon stygium, Aspergillus mulundensis, Berkeleyomyces basicola (syn. Thielaviopsis basicola), Ceratocystis smalleyi, two Cercospora beticola strains, Coleophoma cylindrospora, Fusarium fracticaudum, Phialophora cf. hyalina, and Morchella septimelata.</title>
        <authorList>
            <person name="Wingfield B.D."/>
            <person name="Bills G.F."/>
            <person name="Dong Y."/>
            <person name="Huang W."/>
            <person name="Nel W.J."/>
            <person name="Swalarsk-Parry B.S."/>
            <person name="Vaghefi N."/>
            <person name="Wilken P.M."/>
            <person name="An Z."/>
            <person name="de Beer Z.W."/>
            <person name="De Vos L."/>
            <person name="Chen L."/>
            <person name="Duong T.A."/>
            <person name="Gao Y."/>
            <person name="Hammerbacher A."/>
            <person name="Kikkert J.R."/>
            <person name="Li Y."/>
            <person name="Li H."/>
            <person name="Li K."/>
            <person name="Li Q."/>
            <person name="Liu X."/>
            <person name="Ma X."/>
            <person name="Naidoo K."/>
            <person name="Pethybridge S.J."/>
            <person name="Sun J."/>
            <person name="Steenkamp E.T."/>
            <person name="van der Nest M.A."/>
            <person name="van Wyk S."/>
            <person name="Wingfield M.J."/>
            <person name="Xiong C."/>
            <person name="Yue Q."/>
            <person name="Zhang X."/>
        </authorList>
    </citation>
    <scope>NUCLEOTIDE SEQUENCE [LARGE SCALE GENOMIC DNA]</scope>
    <source>
        <strain evidence="2 3">BP 5553</strain>
    </source>
</reference>
<dbReference type="Proteomes" id="UP000254866">
    <property type="component" value="Unassembled WGS sequence"/>
</dbReference>
<feature type="compositionally biased region" description="Polar residues" evidence="1">
    <location>
        <begin position="97"/>
        <end position="117"/>
    </location>
</feature>
<organism evidence="2 3">
    <name type="scientific">Venustampulla echinocandica</name>
    <dbReference type="NCBI Taxonomy" id="2656787"/>
    <lineage>
        <taxon>Eukaryota</taxon>
        <taxon>Fungi</taxon>
        <taxon>Dikarya</taxon>
        <taxon>Ascomycota</taxon>
        <taxon>Pezizomycotina</taxon>
        <taxon>Leotiomycetes</taxon>
        <taxon>Helotiales</taxon>
        <taxon>Pleuroascaceae</taxon>
        <taxon>Venustampulla</taxon>
    </lineage>
</organism>
<sequence length="294" mass="31675">MLGPLVNFDVTWAANWKACAGGKKGSPRDLSHIGRQTDSQPAAESRSRTATSKGIKDADAEDQRSREAGSGAGISVKRERGLAAELTATAASPHPNPSTSANSTALSHDAPSSFSRPTVGTRARYLEMSYLEMKGGRSVILLDLEVMPKVLRAVAEAKAEAKGRGQGRGREVRIIKAKMEAKGKTGVRVHGEKDMVDDRDDVLHCKAEYSSRRMSAGAASPGVLFQQWEGNELYTSVGGADDALNHRASYILAGSVAVEESARDRRRKMYGLWRYGVDTRDHGHGRQSARALIS</sequence>
<dbReference type="GeneID" id="43595031"/>
<protein>
    <submittedName>
        <fullName evidence="2">Uncharacterized protein</fullName>
    </submittedName>
</protein>
<feature type="compositionally biased region" description="Basic and acidic residues" evidence="1">
    <location>
        <begin position="54"/>
        <end position="67"/>
    </location>
</feature>
<name>A0A370U392_9HELO</name>
<dbReference type="EMBL" id="NPIC01000001">
    <property type="protein sequence ID" value="RDL42203.1"/>
    <property type="molecule type" value="Genomic_DNA"/>
</dbReference>
<dbReference type="AlphaFoldDB" id="A0A370U392"/>
<proteinExistence type="predicted"/>
<accession>A0A370U392</accession>
<keyword evidence="3" id="KW-1185">Reference proteome</keyword>
<gene>
    <name evidence="2" type="ORF">BP5553_02182</name>
</gene>
<evidence type="ECO:0000256" key="1">
    <source>
        <dbReference type="SAM" id="MobiDB-lite"/>
    </source>
</evidence>
<dbReference type="RefSeq" id="XP_031874859.1">
    <property type="nucleotide sequence ID" value="XM_032010805.1"/>
</dbReference>
<evidence type="ECO:0000313" key="2">
    <source>
        <dbReference type="EMBL" id="RDL42203.1"/>
    </source>
</evidence>
<comment type="caution">
    <text evidence="2">The sequence shown here is derived from an EMBL/GenBank/DDBJ whole genome shotgun (WGS) entry which is preliminary data.</text>
</comment>
<feature type="compositionally biased region" description="Polar residues" evidence="1">
    <location>
        <begin position="34"/>
        <end position="52"/>
    </location>
</feature>